<name>A0A328B119_9CAUL</name>
<evidence type="ECO:0000256" key="1">
    <source>
        <dbReference type="SAM" id="Phobius"/>
    </source>
</evidence>
<feature type="transmembrane region" description="Helical" evidence="1">
    <location>
        <begin position="524"/>
        <end position="544"/>
    </location>
</feature>
<dbReference type="Gene3D" id="3.30.70.1430">
    <property type="entry name" value="Multidrug efflux transporter AcrB pore domain"/>
    <property type="match status" value="2"/>
</dbReference>
<comment type="caution">
    <text evidence="2">The sequence shown here is derived from an EMBL/GenBank/DDBJ whole genome shotgun (WGS) entry which is preliminary data.</text>
</comment>
<keyword evidence="1" id="KW-0472">Membrane</keyword>
<dbReference type="OrthoDB" id="9798415at2"/>
<keyword evidence="3" id="KW-1185">Reference proteome</keyword>
<sequence>MKFVGFLDAQWRAILLIAFALAAAGVALAVSLPVGLFPQVAFPRVVVDLDAGSRPADQTALLVTRPVEEAIRMVPGVLDVRSETSRGSAQISIDFGWGRDMIASTLLVDAAVAKTLPTLPAGAAYEVRRMDPTVFPIISYALESNTASPVALQDLAQYQIKPLLSSIPGLARVAVQGGETSEVQVLADPHRLAAYNLSMTDLSNALSAGNSLQAVGRLQDRGKLFLVISNRSILRAADVAEVVVRSDPTGVVRVRDVATVSNGVMPQWTRVVEDGRPAVLFNVYEQPDGNAVQIAKAVQGSLATFKLPPGVRLVKWYDQSELVTQSASSVRDAVLIGLVLAAIVLIMFLRSWRVTLIAVLVVPATLAATVLVLSIAGMSFNIMTMGGIAAAVGLLIDDVIVMVEHIARRAGAPRPEGEGTMGADAVMPAAREFMTPLTGSSLATLIVFLPLSFLGGVTGAFSKALSITMAAALAISYLMTALVVPVLARRIINFDRWRDPGAGRTSWLGRQHLRLLDAVFKRPWILAVVVAVLLVGGFMTSRAVPTGFMPKVDEGGFIIDYTTKPGTSLDETGREVAQIDAILKATPEVETFSRRLGTGLGGNLGQSYHGDYFVRLKPDHKRGTPEVMNAVLDKATALVPGVQIEVAQLMEDLIGDLTAVPQPIEIKLYGADTASLIPQAERVAAAISKISGVAEVKSGVRLAGDALDVRVDPVRTGIEGMTPDQVSQALSTAIAGAVATNLPQPTKIVGVRVRLPDALSLREPDLAALPIRAPDGHVFPLSRVATIVPVTGQPEISRDNLQPMIAVTGRIVGRGMGAAVGDVKTALAQPGMLGPGVRYELGGLYQQQQIAFAGLAKVFIAALIAEFILLLIIYRRLWLPVIIIGCSLLSTTAVFTALFLTKVELNITALMGMTMIIGIGTEMAIFFVSEYAEFAERMPTREALRQAARERLRPITMTTLAAILTLTPLALAIGQGSGIQQPLAIAIIAGLLLQYPLVLLAMPVLIGLTMRQKT</sequence>
<feature type="transmembrane region" description="Helical" evidence="1">
    <location>
        <begin position="952"/>
        <end position="971"/>
    </location>
</feature>
<dbReference type="SUPFAM" id="SSF82866">
    <property type="entry name" value="Multidrug efflux transporter AcrB transmembrane domain"/>
    <property type="match status" value="2"/>
</dbReference>
<dbReference type="PANTHER" id="PTHR32063:SF0">
    <property type="entry name" value="SWARMING MOTILITY PROTEIN SWRC"/>
    <property type="match status" value="1"/>
</dbReference>
<feature type="transmembrane region" description="Helical" evidence="1">
    <location>
        <begin position="356"/>
        <end position="376"/>
    </location>
</feature>
<feature type="transmembrane region" description="Helical" evidence="1">
    <location>
        <begin position="382"/>
        <end position="403"/>
    </location>
</feature>
<keyword evidence="1" id="KW-0812">Transmembrane</keyword>
<dbReference type="SUPFAM" id="SSF82714">
    <property type="entry name" value="Multidrug efflux transporter AcrB TolC docking domain, DN and DC subdomains"/>
    <property type="match status" value="2"/>
</dbReference>
<evidence type="ECO:0000313" key="2">
    <source>
        <dbReference type="EMBL" id="RAK60265.1"/>
    </source>
</evidence>
<protein>
    <submittedName>
        <fullName evidence="2">AcrB/AcrD/AcrF family protein</fullName>
    </submittedName>
</protein>
<dbReference type="Gene3D" id="3.30.2090.10">
    <property type="entry name" value="Multidrug efflux transporter AcrB TolC docking domain, DN and DC subdomains"/>
    <property type="match status" value="2"/>
</dbReference>
<feature type="transmembrane region" description="Helical" evidence="1">
    <location>
        <begin position="983"/>
        <end position="1008"/>
    </location>
</feature>
<proteinExistence type="predicted"/>
<organism evidence="2 3">
    <name type="scientific">Phenylobacterium hankyongense</name>
    <dbReference type="NCBI Taxonomy" id="1813876"/>
    <lineage>
        <taxon>Bacteria</taxon>
        <taxon>Pseudomonadati</taxon>
        <taxon>Pseudomonadota</taxon>
        <taxon>Alphaproteobacteria</taxon>
        <taxon>Caulobacterales</taxon>
        <taxon>Caulobacteraceae</taxon>
        <taxon>Phenylobacterium</taxon>
    </lineage>
</organism>
<dbReference type="Proteomes" id="UP000249842">
    <property type="component" value="Unassembled WGS sequence"/>
</dbReference>
<feature type="transmembrane region" description="Helical" evidence="1">
    <location>
        <begin position="441"/>
        <end position="461"/>
    </location>
</feature>
<dbReference type="Gene3D" id="3.30.70.1320">
    <property type="entry name" value="Multidrug efflux transporter AcrB pore domain like"/>
    <property type="match status" value="1"/>
</dbReference>
<accession>A0A328B119</accession>
<dbReference type="Gene3D" id="3.30.70.1440">
    <property type="entry name" value="Multidrug efflux transporter AcrB pore domain"/>
    <property type="match status" value="1"/>
</dbReference>
<dbReference type="AlphaFoldDB" id="A0A328B119"/>
<dbReference type="Pfam" id="PF00873">
    <property type="entry name" value="ACR_tran"/>
    <property type="match status" value="1"/>
</dbReference>
<dbReference type="GO" id="GO:0005886">
    <property type="term" value="C:plasma membrane"/>
    <property type="evidence" value="ECO:0007669"/>
    <property type="project" value="TreeGrafter"/>
</dbReference>
<dbReference type="GO" id="GO:0042910">
    <property type="term" value="F:xenobiotic transmembrane transporter activity"/>
    <property type="evidence" value="ECO:0007669"/>
    <property type="project" value="TreeGrafter"/>
</dbReference>
<dbReference type="PANTHER" id="PTHR32063">
    <property type="match status" value="1"/>
</dbReference>
<keyword evidence="1" id="KW-1133">Transmembrane helix</keyword>
<gene>
    <name evidence="2" type="ORF">DJ021_10840</name>
</gene>
<feature type="transmembrane region" description="Helical" evidence="1">
    <location>
        <begin position="850"/>
        <end position="874"/>
    </location>
</feature>
<dbReference type="PRINTS" id="PR00702">
    <property type="entry name" value="ACRIFLAVINRP"/>
</dbReference>
<dbReference type="InterPro" id="IPR001036">
    <property type="entry name" value="Acrflvin-R"/>
</dbReference>
<dbReference type="EMBL" id="QFYP01000001">
    <property type="protein sequence ID" value="RAK60265.1"/>
    <property type="molecule type" value="Genomic_DNA"/>
</dbReference>
<dbReference type="SUPFAM" id="SSF82693">
    <property type="entry name" value="Multidrug efflux transporter AcrB pore domain, PN1, PN2, PC1 and PC2 subdomains"/>
    <property type="match status" value="3"/>
</dbReference>
<evidence type="ECO:0000313" key="3">
    <source>
        <dbReference type="Proteomes" id="UP000249842"/>
    </source>
</evidence>
<dbReference type="RefSeq" id="WP_111457558.1">
    <property type="nucleotide sequence ID" value="NZ_QFYP01000001.1"/>
</dbReference>
<dbReference type="InterPro" id="IPR027463">
    <property type="entry name" value="AcrB_DN_DC_subdom"/>
</dbReference>
<feature type="transmembrane region" description="Helical" evidence="1">
    <location>
        <begin position="467"/>
        <end position="488"/>
    </location>
</feature>
<dbReference type="Gene3D" id="1.20.1640.10">
    <property type="entry name" value="Multidrug efflux transporter AcrB transmembrane domain"/>
    <property type="match status" value="2"/>
</dbReference>
<feature type="transmembrane region" description="Helical" evidence="1">
    <location>
        <begin position="333"/>
        <end position="349"/>
    </location>
</feature>
<reference evidence="3" key="1">
    <citation type="submission" date="2018-05" db="EMBL/GenBank/DDBJ databases">
        <authorList>
            <person name="Li X."/>
        </authorList>
    </citation>
    <scope>NUCLEOTIDE SEQUENCE [LARGE SCALE GENOMIC DNA]</scope>
    <source>
        <strain evidence="3">HKS-05</strain>
    </source>
</reference>
<feature type="transmembrane region" description="Helical" evidence="1">
    <location>
        <begin position="881"/>
        <end position="901"/>
    </location>
</feature>
<feature type="transmembrane region" description="Helical" evidence="1">
    <location>
        <begin position="907"/>
        <end position="931"/>
    </location>
</feature>